<gene>
    <name evidence="9" type="ORF">MNQ99_16805</name>
</gene>
<reference evidence="9 10" key="1">
    <citation type="submission" date="2022-03" db="EMBL/GenBank/DDBJ databases">
        <title>Isotopic signatures of nitrous oxide derived from detoxification processes.</title>
        <authorList>
            <person name="Behrendt U."/>
            <person name="Buchen C."/>
            <person name="Well R."/>
            <person name="Ulrich A."/>
            <person name="Rohe L."/>
            <person name="Kolb S."/>
            <person name="Schloter M."/>
            <person name="Horn M.A."/>
            <person name="Augustin J."/>
        </authorList>
    </citation>
    <scope>NUCLEOTIDE SEQUENCE [LARGE SCALE GENOMIC DNA]</scope>
    <source>
        <strain evidence="9 10">S4-C24</strain>
    </source>
</reference>
<dbReference type="Pfam" id="PF09335">
    <property type="entry name" value="VTT_dom"/>
    <property type="match status" value="1"/>
</dbReference>
<dbReference type="InterPro" id="IPR032816">
    <property type="entry name" value="VTT_dom"/>
</dbReference>
<accession>A0ABY3WB50</accession>
<evidence type="ECO:0000256" key="7">
    <source>
        <dbReference type="RuleBase" id="RU367016"/>
    </source>
</evidence>
<comment type="subcellular location">
    <subcellularLocation>
        <location evidence="1 7">Cell membrane</location>
        <topology evidence="1 7">Multi-pass membrane protein</topology>
    </subcellularLocation>
</comment>
<organism evidence="9 10">
    <name type="scientific">Arthrobacter sulfonylureivorans</name>
    <dbReference type="NCBI Taxonomy" id="2486855"/>
    <lineage>
        <taxon>Bacteria</taxon>
        <taxon>Bacillati</taxon>
        <taxon>Actinomycetota</taxon>
        <taxon>Actinomycetes</taxon>
        <taxon>Micrococcales</taxon>
        <taxon>Micrococcaceae</taxon>
        <taxon>Arthrobacter</taxon>
    </lineage>
</organism>
<feature type="transmembrane region" description="Helical" evidence="7">
    <location>
        <begin position="54"/>
        <end position="76"/>
    </location>
</feature>
<evidence type="ECO:0000256" key="1">
    <source>
        <dbReference type="ARBA" id="ARBA00004651"/>
    </source>
</evidence>
<keyword evidence="5 7" id="KW-1133">Transmembrane helix</keyword>
<protein>
    <submittedName>
        <fullName evidence="9">VTT domain-containing protein</fullName>
    </submittedName>
</protein>
<evidence type="ECO:0000313" key="10">
    <source>
        <dbReference type="Proteomes" id="UP000829069"/>
    </source>
</evidence>
<dbReference type="EMBL" id="CP093326">
    <property type="protein sequence ID" value="UNK45556.1"/>
    <property type="molecule type" value="Genomic_DNA"/>
</dbReference>
<dbReference type="Proteomes" id="UP000829069">
    <property type="component" value="Chromosome"/>
</dbReference>
<evidence type="ECO:0000259" key="8">
    <source>
        <dbReference type="Pfam" id="PF09335"/>
    </source>
</evidence>
<evidence type="ECO:0000256" key="5">
    <source>
        <dbReference type="ARBA" id="ARBA00022989"/>
    </source>
</evidence>
<evidence type="ECO:0000256" key="3">
    <source>
        <dbReference type="ARBA" id="ARBA00022475"/>
    </source>
</evidence>
<comment type="similarity">
    <text evidence="2 7">Belongs to the DedA family.</text>
</comment>
<name>A0ABY3WB50_9MICC</name>
<feature type="transmembrane region" description="Helical" evidence="7">
    <location>
        <begin position="138"/>
        <end position="158"/>
    </location>
</feature>
<dbReference type="InterPro" id="IPR032818">
    <property type="entry name" value="DedA-like"/>
</dbReference>
<feature type="transmembrane region" description="Helical" evidence="7">
    <location>
        <begin position="12"/>
        <end position="34"/>
    </location>
</feature>
<evidence type="ECO:0000256" key="6">
    <source>
        <dbReference type="ARBA" id="ARBA00023136"/>
    </source>
</evidence>
<evidence type="ECO:0000256" key="2">
    <source>
        <dbReference type="ARBA" id="ARBA00010792"/>
    </source>
</evidence>
<evidence type="ECO:0000256" key="4">
    <source>
        <dbReference type="ARBA" id="ARBA00022692"/>
    </source>
</evidence>
<sequence length="207" mass="22611">MEEIGELLRSLDYWWIYLAGAVFVTVSAMLPPVPSTTLFVALGSLSVHTDQLNPYLLVAAMLAGAVAGDAATFVLVRHFNLPERRFFSGDHWQSGFHAARTRLGRKGLPLVMTSRFVPLGRLTLNVAAGMIPQPGRRFLAHSVIAGVLWSAYSVGVGALSGAWPQLTTEFAVLLAIAVSLVLGWLINQAISWWEGRQLPEFVRKRAS</sequence>
<dbReference type="RefSeq" id="WP_241913752.1">
    <property type="nucleotide sequence ID" value="NZ_CP093326.1"/>
</dbReference>
<feature type="transmembrane region" description="Helical" evidence="7">
    <location>
        <begin position="170"/>
        <end position="193"/>
    </location>
</feature>
<keyword evidence="3 7" id="KW-1003">Cell membrane</keyword>
<dbReference type="PANTHER" id="PTHR30353:SF0">
    <property type="entry name" value="TRANSMEMBRANE PROTEIN"/>
    <property type="match status" value="1"/>
</dbReference>
<evidence type="ECO:0000313" key="9">
    <source>
        <dbReference type="EMBL" id="UNK45556.1"/>
    </source>
</evidence>
<proteinExistence type="inferred from homology"/>
<keyword evidence="6 7" id="KW-0472">Membrane</keyword>
<keyword evidence="4 7" id="KW-0812">Transmembrane</keyword>
<feature type="domain" description="VTT" evidence="8">
    <location>
        <begin position="33"/>
        <end position="158"/>
    </location>
</feature>
<dbReference type="PANTHER" id="PTHR30353">
    <property type="entry name" value="INNER MEMBRANE PROTEIN DEDA-RELATED"/>
    <property type="match status" value="1"/>
</dbReference>
<keyword evidence="10" id="KW-1185">Reference proteome</keyword>